<dbReference type="GO" id="GO:0005634">
    <property type="term" value="C:nucleus"/>
    <property type="evidence" value="ECO:0007669"/>
    <property type="project" value="UniProtKB-SubCell"/>
</dbReference>
<evidence type="ECO:0000256" key="1">
    <source>
        <dbReference type="ARBA" id="ARBA00004123"/>
    </source>
</evidence>
<dbReference type="PANTHER" id="PTHR45873:SF1">
    <property type="entry name" value="DNA POLYMERASE ETA"/>
    <property type="match status" value="1"/>
</dbReference>
<dbReference type="Pfam" id="PF21704">
    <property type="entry name" value="POLH-Rev1_HhH"/>
    <property type="match status" value="1"/>
</dbReference>
<gene>
    <name evidence="15" type="primary">eso1</name>
    <name evidence="15" type="ORF">SOMG_03924</name>
</gene>
<dbReference type="GO" id="GO:0070987">
    <property type="term" value="P:error-free translesion synthesis"/>
    <property type="evidence" value="ECO:0007669"/>
    <property type="project" value="UniProtKB-ARBA"/>
</dbReference>
<dbReference type="Pfam" id="PF13880">
    <property type="entry name" value="Acetyltransf_13"/>
    <property type="match status" value="1"/>
</dbReference>
<dbReference type="SUPFAM" id="SSF100879">
    <property type="entry name" value="Lesion bypass DNA polymerase (Y-family), little finger domain"/>
    <property type="match status" value="1"/>
</dbReference>
<evidence type="ECO:0000313" key="15">
    <source>
        <dbReference type="EMBL" id="WBW73299.1"/>
    </source>
</evidence>
<feature type="domain" description="UBZ3-type" evidence="14">
    <location>
        <begin position="522"/>
        <end position="556"/>
    </location>
</feature>
<dbReference type="GO" id="GO:0009314">
    <property type="term" value="P:response to radiation"/>
    <property type="evidence" value="ECO:0007669"/>
    <property type="project" value="TreeGrafter"/>
</dbReference>
<dbReference type="InterPro" id="IPR043502">
    <property type="entry name" value="DNA/RNA_pol_sf"/>
</dbReference>
<sequence length="865" mass="97182">MESRKSKFSWRDLEYCDKPASRSGPLRIVAHIDQDAFYAQVEIVRLGINPSTPFAVQQWQGLIAVNYPARDANVSRHETITEAKKKCPELQVAHVKTWKAGDTEAKYHENPDPNNFKACLDPYRHESVKILNIIKNHAPIVKKASIDECFIELTGEVKRLVLEEYPFLKASPDNLETSLPAAPVLLWTHDYGILIDRNGGDAGEEYEQDWDDVFLYYAARIVKAIRDDIFESLHYTCSAGVSFNPMLAKLVSSRNKPNKQAVLCRSGIKEYLGSLSITDIRMLGGKFGEEVVRVLGTDSISDVWSMQLDNVMGKLGQVNGRLVWNMCHGLDDTEITTQIQIKSMLSAKNFSQNKLKDEHAVINWFRVFGSDLHSRFMEVEGLRRPKTLCLHVLTGSLRKSRSTQIPLDADITVDYIASHCLKLLRQLQDEYDVYPIAHLSVSFQNIVENDKSSRGIESFLRPSKVIPKSTATLDNSSKLHSDDNSKPQPQCPSEEIPEEASPKKKRSVFGMFKDISDSPSPTIQQSYTCDECGHSIPITQNGEHDDYHFAINLSRKERLFEPQPSSASSTDKPTVTAKSRTYGRRTGSKHYIAPVGSPSPKRAFLDAFFTSNQSTSSSSALRKKNNPVSSSGSSSATQMHLDLGSTTVTCPECLMEYNKASEEDVDLHSRFHSRTLGGISLCMQTEPIKRLSYSVNGDSIYMITAESSLLDQKKAEEALNFVNEELSGEPMETIGIDKYSIFLFMSGRKCLGLLLAERINSAYVISEKEDEKTFFSSAVYIKENKLQRGFLLGVSRIWVTPSRRKQGIARALLDCATSYFIYGYKISNKEIAFTQPSESGKRFILSWSRAFQEGKASVQYAVYEN</sequence>
<dbReference type="InterPro" id="IPR041298">
    <property type="entry name" value="UBZ3"/>
</dbReference>
<keyword evidence="10" id="KW-0012">Acyltransferase</keyword>
<dbReference type="PROSITE" id="PS50173">
    <property type="entry name" value="UMUC"/>
    <property type="match status" value="1"/>
</dbReference>
<evidence type="ECO:0000256" key="8">
    <source>
        <dbReference type="ARBA" id="ARBA00023242"/>
    </source>
</evidence>
<keyword evidence="6" id="KW-0862">Zinc</keyword>
<accession>A0AAE9WD15</accession>
<feature type="region of interest" description="Disordered" evidence="12">
    <location>
        <begin position="560"/>
        <end position="597"/>
    </location>
</feature>
<keyword evidence="2" id="KW-0808">Transferase</keyword>
<keyword evidence="8" id="KW-0539">Nucleus</keyword>
<dbReference type="PANTHER" id="PTHR45873">
    <property type="entry name" value="DNA POLYMERASE ETA"/>
    <property type="match status" value="1"/>
</dbReference>
<dbReference type="GO" id="GO:0006281">
    <property type="term" value="P:DNA repair"/>
    <property type="evidence" value="ECO:0007669"/>
    <property type="project" value="UniProtKB-KW"/>
</dbReference>
<evidence type="ECO:0000256" key="9">
    <source>
        <dbReference type="ARBA" id="ARBA00023306"/>
    </source>
</evidence>
<dbReference type="FunFam" id="1.10.150.20:FF:000014">
    <property type="entry name" value="Polymerase (DNA directed), eta"/>
    <property type="match status" value="1"/>
</dbReference>
<evidence type="ECO:0000256" key="3">
    <source>
        <dbReference type="ARBA" id="ARBA00022723"/>
    </source>
</evidence>
<dbReference type="Proteomes" id="UP001212411">
    <property type="component" value="Chromosome 2"/>
</dbReference>
<keyword evidence="16" id="KW-1185">Reference proteome</keyword>
<dbReference type="InterPro" id="IPR052230">
    <property type="entry name" value="DNA_polymerase_eta"/>
</dbReference>
<dbReference type="Pfam" id="PF11799">
    <property type="entry name" value="IMS_C"/>
    <property type="match status" value="1"/>
</dbReference>
<evidence type="ECO:0000256" key="4">
    <source>
        <dbReference type="ARBA" id="ARBA00022763"/>
    </source>
</evidence>
<reference evidence="15 16" key="1">
    <citation type="journal article" date="2023" name="G3 (Bethesda)">
        <title>A high-quality reference genome for the fission yeast Schizosaccharomyces osmophilus.</title>
        <authorList>
            <person name="Jia G.S."/>
            <person name="Zhang W.C."/>
            <person name="Liang Y."/>
            <person name="Liu X.H."/>
            <person name="Rhind N."/>
            <person name="Pidoux A."/>
            <person name="Brysch-Herzberg M."/>
            <person name="Du L.L."/>
        </authorList>
    </citation>
    <scope>NUCLEOTIDE SEQUENCE [LARGE SCALE GENOMIC DNA]</scope>
    <source>
        <strain evidence="15 16">CBS 15793</strain>
    </source>
</reference>
<evidence type="ECO:0000256" key="5">
    <source>
        <dbReference type="ARBA" id="ARBA00022771"/>
    </source>
</evidence>
<keyword evidence="9" id="KW-0131">Cell cycle</keyword>
<dbReference type="Gene3D" id="3.40.1170.60">
    <property type="match status" value="1"/>
</dbReference>
<dbReference type="Pfam" id="PF18439">
    <property type="entry name" value="zf_UBZ"/>
    <property type="match status" value="1"/>
</dbReference>
<dbReference type="SUPFAM" id="SSF56672">
    <property type="entry name" value="DNA/RNA polymerases"/>
    <property type="match status" value="1"/>
</dbReference>
<dbReference type="InterPro" id="IPR028009">
    <property type="entry name" value="ESCO_Acetyltransf_dom"/>
</dbReference>
<dbReference type="EMBL" id="CP115612">
    <property type="protein sequence ID" value="WBW73299.1"/>
    <property type="molecule type" value="Genomic_DNA"/>
</dbReference>
<dbReference type="InterPro" id="IPR043128">
    <property type="entry name" value="Rev_trsase/Diguanyl_cyclase"/>
</dbReference>
<evidence type="ECO:0000256" key="2">
    <source>
        <dbReference type="ARBA" id="ARBA00022679"/>
    </source>
</evidence>
<dbReference type="GO" id="GO:0042276">
    <property type="term" value="P:error-prone translesion synthesis"/>
    <property type="evidence" value="ECO:0007669"/>
    <property type="project" value="TreeGrafter"/>
</dbReference>
<dbReference type="Pfam" id="PF13878">
    <property type="entry name" value="zf-C2H2_3"/>
    <property type="match status" value="1"/>
</dbReference>
<keyword evidence="4" id="KW-0227">DNA damage</keyword>
<evidence type="ECO:0000256" key="11">
    <source>
        <dbReference type="ARBA" id="ARBA00044975"/>
    </source>
</evidence>
<dbReference type="Gene3D" id="3.30.70.270">
    <property type="match status" value="1"/>
</dbReference>
<dbReference type="GO" id="GO:0003684">
    <property type="term" value="F:damaged DNA binding"/>
    <property type="evidence" value="ECO:0007669"/>
    <property type="project" value="InterPro"/>
</dbReference>
<feature type="region of interest" description="Disordered" evidence="12">
    <location>
        <begin position="470"/>
        <end position="505"/>
    </location>
</feature>
<keyword evidence="7" id="KW-0234">DNA repair</keyword>
<dbReference type="FunFam" id="3.40.1170.60:FF:000008">
    <property type="entry name" value="DNA polymerase eta subunit"/>
    <property type="match status" value="1"/>
</dbReference>
<dbReference type="GO" id="GO:0035861">
    <property type="term" value="C:site of double-strand break"/>
    <property type="evidence" value="ECO:0007669"/>
    <property type="project" value="TreeGrafter"/>
</dbReference>
<keyword evidence="5" id="KW-0863">Zinc-finger</keyword>
<feature type="domain" description="UmuC" evidence="13">
    <location>
        <begin position="29"/>
        <end position="284"/>
    </location>
</feature>
<dbReference type="GO" id="GO:0016746">
    <property type="term" value="F:acyltransferase activity"/>
    <property type="evidence" value="ECO:0007669"/>
    <property type="project" value="UniProtKB-KW"/>
</dbReference>
<organism evidence="15 16">
    <name type="scientific">Schizosaccharomyces osmophilus</name>
    <dbReference type="NCBI Taxonomy" id="2545709"/>
    <lineage>
        <taxon>Eukaryota</taxon>
        <taxon>Fungi</taxon>
        <taxon>Dikarya</taxon>
        <taxon>Ascomycota</taxon>
        <taxon>Taphrinomycotina</taxon>
        <taxon>Schizosaccharomycetes</taxon>
        <taxon>Schizosaccharomycetales</taxon>
        <taxon>Schizosaccharomycetaceae</taxon>
        <taxon>Schizosaccharomyces</taxon>
    </lineage>
</organism>
<evidence type="ECO:0000259" key="13">
    <source>
        <dbReference type="PROSITE" id="PS50173"/>
    </source>
</evidence>
<feature type="compositionally biased region" description="Polar residues" evidence="12">
    <location>
        <begin position="563"/>
        <end position="579"/>
    </location>
</feature>
<dbReference type="RefSeq" id="XP_056037542.1">
    <property type="nucleotide sequence ID" value="XM_056182711.1"/>
</dbReference>
<evidence type="ECO:0000259" key="14">
    <source>
        <dbReference type="PROSITE" id="PS51907"/>
    </source>
</evidence>
<evidence type="ECO:0000256" key="12">
    <source>
        <dbReference type="SAM" id="MobiDB-lite"/>
    </source>
</evidence>
<dbReference type="GO" id="GO:0007064">
    <property type="term" value="P:mitotic sister chromatid cohesion"/>
    <property type="evidence" value="ECO:0007669"/>
    <property type="project" value="UniProtKB-ARBA"/>
</dbReference>
<dbReference type="InterPro" id="IPR017961">
    <property type="entry name" value="DNA_pol_Y-fam_little_finger"/>
</dbReference>
<dbReference type="PROSITE" id="PS51907">
    <property type="entry name" value="ZF_UBZ3"/>
    <property type="match status" value="1"/>
</dbReference>
<name>A0AAE9WD15_9SCHI</name>
<feature type="region of interest" description="Disordered" evidence="12">
    <location>
        <begin position="616"/>
        <end position="639"/>
    </location>
</feature>
<evidence type="ECO:0000256" key="7">
    <source>
        <dbReference type="ARBA" id="ARBA00023204"/>
    </source>
</evidence>
<dbReference type="Pfam" id="PF00817">
    <property type="entry name" value="IMS"/>
    <property type="match status" value="1"/>
</dbReference>
<evidence type="ECO:0000256" key="6">
    <source>
        <dbReference type="ARBA" id="ARBA00022833"/>
    </source>
</evidence>
<dbReference type="GO" id="GO:0005657">
    <property type="term" value="C:replication fork"/>
    <property type="evidence" value="ECO:0007669"/>
    <property type="project" value="UniProtKB-ARBA"/>
</dbReference>
<dbReference type="InterPro" id="IPR028005">
    <property type="entry name" value="AcTrfase_ESCO_Znf_dom"/>
</dbReference>
<dbReference type="GO" id="GO:0008270">
    <property type="term" value="F:zinc ion binding"/>
    <property type="evidence" value="ECO:0007669"/>
    <property type="project" value="UniProtKB-KW"/>
</dbReference>
<dbReference type="AlphaFoldDB" id="A0AAE9WD15"/>
<dbReference type="GeneID" id="80877400"/>
<evidence type="ECO:0000256" key="10">
    <source>
        <dbReference type="ARBA" id="ARBA00023315"/>
    </source>
</evidence>
<dbReference type="GO" id="GO:0003887">
    <property type="term" value="F:DNA-directed DNA polymerase activity"/>
    <property type="evidence" value="ECO:0007669"/>
    <property type="project" value="TreeGrafter"/>
</dbReference>
<dbReference type="KEGG" id="som:SOMG_03924"/>
<dbReference type="InterPro" id="IPR001126">
    <property type="entry name" value="UmuC"/>
</dbReference>
<dbReference type="InterPro" id="IPR036775">
    <property type="entry name" value="DNA_pol_Y-fam_lit_finger_sf"/>
</dbReference>
<evidence type="ECO:0000313" key="16">
    <source>
        <dbReference type="Proteomes" id="UP001212411"/>
    </source>
</evidence>
<protein>
    <recommendedName>
        <fullName evidence="11">DNA polymerase eta</fullName>
    </recommendedName>
</protein>
<dbReference type="Gene3D" id="1.10.150.20">
    <property type="entry name" value="5' to 3' exonuclease, C-terminal subdomain"/>
    <property type="match status" value="1"/>
</dbReference>
<proteinExistence type="predicted"/>
<dbReference type="Gene3D" id="3.30.1490.100">
    <property type="entry name" value="DNA polymerase, Y-family, little finger domain"/>
    <property type="match status" value="1"/>
</dbReference>
<comment type="subcellular location">
    <subcellularLocation>
        <location evidence="1">Nucleus</location>
    </subcellularLocation>
</comment>
<keyword evidence="3" id="KW-0479">Metal-binding</keyword>
<dbReference type="CDD" id="cd01702">
    <property type="entry name" value="PolY_Pol_eta"/>
    <property type="match status" value="1"/>
</dbReference>